<keyword evidence="5" id="KW-0256">Endoplasmic reticulum</keyword>
<dbReference type="SUPFAM" id="SSF55856">
    <property type="entry name" value="Cytochrome b5-like heme/steroid binding domain"/>
    <property type="match status" value="1"/>
</dbReference>
<accession>K8EI55</accession>
<dbReference type="OrthoDB" id="547796at2759"/>
<dbReference type="InterPro" id="IPR050577">
    <property type="entry name" value="MAPR/NEUFC/NENF-like"/>
</dbReference>
<evidence type="ECO:0000256" key="3">
    <source>
        <dbReference type="ARBA" id="ARBA00022665"/>
    </source>
</evidence>
<keyword evidence="4" id="KW-0479">Metal-binding</keyword>
<dbReference type="STRING" id="41875.K8EI55"/>
<dbReference type="GO" id="GO:0016020">
    <property type="term" value="C:membrane"/>
    <property type="evidence" value="ECO:0007669"/>
    <property type="project" value="TreeGrafter"/>
</dbReference>
<keyword evidence="3" id="KW-0446">Lipid-binding</keyword>
<evidence type="ECO:0000256" key="1">
    <source>
        <dbReference type="ARBA" id="ARBA00004240"/>
    </source>
</evidence>
<dbReference type="EMBL" id="FO082271">
    <property type="protein sequence ID" value="CCO17706.1"/>
    <property type="molecule type" value="Genomic_DNA"/>
</dbReference>
<protein>
    <recommendedName>
        <fullName evidence="9">Cytochrome b5 heme-binding domain-containing protein</fullName>
    </recommendedName>
</protein>
<keyword evidence="2" id="KW-0349">Heme</keyword>
<dbReference type="KEGG" id="bpg:Bathy08g00660"/>
<evidence type="ECO:0000313" key="10">
    <source>
        <dbReference type="EMBL" id="CCO17706.1"/>
    </source>
</evidence>
<evidence type="ECO:0000256" key="7">
    <source>
        <dbReference type="ARBA" id="ARBA00038357"/>
    </source>
</evidence>
<dbReference type="GeneID" id="19014045"/>
<dbReference type="SMART" id="SM01117">
    <property type="entry name" value="Cyt-b5"/>
    <property type="match status" value="1"/>
</dbReference>
<dbReference type="AlphaFoldDB" id="K8EI55"/>
<reference evidence="10 11" key="1">
    <citation type="submission" date="2011-10" db="EMBL/GenBank/DDBJ databases">
        <authorList>
            <person name="Genoscope - CEA"/>
        </authorList>
    </citation>
    <scope>NUCLEOTIDE SEQUENCE [LARGE SCALE GENOMIC DNA]</scope>
    <source>
        <strain evidence="10 11">RCC 1105</strain>
    </source>
</reference>
<evidence type="ECO:0000256" key="6">
    <source>
        <dbReference type="ARBA" id="ARBA00023004"/>
    </source>
</evidence>
<keyword evidence="6" id="KW-0408">Iron</keyword>
<dbReference type="Gene3D" id="3.10.120.10">
    <property type="entry name" value="Cytochrome b5-like heme/steroid binding domain"/>
    <property type="match status" value="1"/>
</dbReference>
<sequence length="149" mass="16542">MGNAQSQEGGENNGGGGQGQSSQLHISPRDSLEDKMESLVIVPDVIVTREELMRYTGGGTNHSQEKRIYLCCKDIVYDVTAAKDFYGPEGPYANFAGRDASRALALMSLKIEDVENTDLSDLDDEQLSVLNDWERKFKSKYKIVGRYQA</sequence>
<keyword evidence="3" id="KW-0754">Steroid-binding</keyword>
<dbReference type="eggNOG" id="KOG1110">
    <property type="taxonomic scope" value="Eukaryota"/>
</dbReference>
<feature type="compositionally biased region" description="Low complexity" evidence="8">
    <location>
        <begin position="1"/>
        <end position="10"/>
    </location>
</feature>
<dbReference type="PANTHER" id="PTHR10281">
    <property type="entry name" value="MEMBRANE-ASSOCIATED PROGESTERONE RECEPTOR COMPONENT-RELATED"/>
    <property type="match status" value="1"/>
</dbReference>
<evidence type="ECO:0000256" key="2">
    <source>
        <dbReference type="ARBA" id="ARBA00022617"/>
    </source>
</evidence>
<comment type="subcellular location">
    <subcellularLocation>
        <location evidence="1">Endoplasmic reticulum</location>
    </subcellularLocation>
</comment>
<dbReference type="GO" id="GO:0046872">
    <property type="term" value="F:metal ion binding"/>
    <property type="evidence" value="ECO:0007669"/>
    <property type="project" value="UniProtKB-KW"/>
</dbReference>
<comment type="similarity">
    <text evidence="7">Belongs to the cytochrome b5 family. MAPR subfamily.</text>
</comment>
<dbReference type="GO" id="GO:0005783">
    <property type="term" value="C:endoplasmic reticulum"/>
    <property type="evidence" value="ECO:0007669"/>
    <property type="project" value="UniProtKB-SubCell"/>
</dbReference>
<dbReference type="RefSeq" id="XP_007511585.1">
    <property type="nucleotide sequence ID" value="XM_007511523.1"/>
</dbReference>
<evidence type="ECO:0000313" key="11">
    <source>
        <dbReference type="Proteomes" id="UP000198341"/>
    </source>
</evidence>
<keyword evidence="11" id="KW-1185">Reference proteome</keyword>
<dbReference type="FunFam" id="3.10.120.10:FF:000003">
    <property type="entry name" value="membrane-associated progesterone receptor component 1"/>
    <property type="match status" value="1"/>
</dbReference>
<dbReference type="InterPro" id="IPR036400">
    <property type="entry name" value="Cyt_B5-like_heme/steroid_sf"/>
</dbReference>
<dbReference type="InterPro" id="IPR001199">
    <property type="entry name" value="Cyt_B5-like_heme/steroid-bd"/>
</dbReference>
<name>K8EI55_9CHLO</name>
<evidence type="ECO:0000256" key="4">
    <source>
        <dbReference type="ARBA" id="ARBA00022723"/>
    </source>
</evidence>
<feature type="domain" description="Cytochrome b5 heme-binding" evidence="9">
    <location>
        <begin position="47"/>
        <end position="148"/>
    </location>
</feature>
<gene>
    <name evidence="10" type="ORF">Bathy08g00660</name>
</gene>
<dbReference type="PANTHER" id="PTHR10281:SF72">
    <property type="entry name" value="NEUDESIN"/>
    <property type="match status" value="1"/>
</dbReference>
<organism evidence="10 11">
    <name type="scientific">Bathycoccus prasinos</name>
    <dbReference type="NCBI Taxonomy" id="41875"/>
    <lineage>
        <taxon>Eukaryota</taxon>
        <taxon>Viridiplantae</taxon>
        <taxon>Chlorophyta</taxon>
        <taxon>Mamiellophyceae</taxon>
        <taxon>Mamiellales</taxon>
        <taxon>Bathycoccaceae</taxon>
        <taxon>Bathycoccus</taxon>
    </lineage>
</organism>
<feature type="region of interest" description="Disordered" evidence="8">
    <location>
        <begin position="1"/>
        <end position="31"/>
    </location>
</feature>
<evidence type="ECO:0000256" key="5">
    <source>
        <dbReference type="ARBA" id="ARBA00022824"/>
    </source>
</evidence>
<dbReference type="Pfam" id="PF00173">
    <property type="entry name" value="Cyt-b5"/>
    <property type="match status" value="1"/>
</dbReference>
<evidence type="ECO:0000256" key="8">
    <source>
        <dbReference type="SAM" id="MobiDB-lite"/>
    </source>
</evidence>
<dbReference type="Proteomes" id="UP000198341">
    <property type="component" value="Chromosome 8"/>
</dbReference>
<proteinExistence type="inferred from homology"/>
<evidence type="ECO:0000259" key="9">
    <source>
        <dbReference type="SMART" id="SM01117"/>
    </source>
</evidence>
<dbReference type="GO" id="GO:0005496">
    <property type="term" value="F:steroid binding"/>
    <property type="evidence" value="ECO:0007669"/>
    <property type="project" value="UniProtKB-KW"/>
</dbReference>